<accession>H3NH95</accession>
<dbReference type="EMBL" id="AGEG01000002">
    <property type="protein sequence ID" value="EHR38150.1"/>
    <property type="molecule type" value="Genomic_DNA"/>
</dbReference>
<dbReference type="eggNOG" id="ENOG5032Y6H">
    <property type="taxonomic scope" value="Bacteria"/>
</dbReference>
<comment type="caution">
    <text evidence="1">The sequence shown here is derived from an EMBL/GenBank/DDBJ whole genome shotgun (WGS) entry which is preliminary data.</text>
</comment>
<dbReference type="NCBIfam" id="NF038093">
    <property type="entry name" value="GrdX"/>
    <property type="match status" value="1"/>
</dbReference>
<sequence length="132" mass="15247">MQIISNNPMVKEQITQQPVIFIDGSYGDVLIEVKRLIVDDHHVLLSHPLSGSIKPNETFYKSILITTTQQSQIDMESLDLIDQALNTYEKFNRNFKTPNWPERVLEDFATIDLDLLESTLQRIRFSPEISVD</sequence>
<dbReference type="RefSeq" id="WP_006308119.1">
    <property type="nucleotide sequence ID" value="NZ_JH601133.1"/>
</dbReference>
<dbReference type="PATRIC" id="fig|883113.3.peg.237"/>
<protein>
    <recommendedName>
        <fullName evidence="3">GrdX protein</fullName>
    </recommendedName>
</protein>
<name>H3NH95_9LACT</name>
<gene>
    <name evidence="1" type="ORF">HMPREF9708_00234</name>
</gene>
<evidence type="ECO:0000313" key="1">
    <source>
        <dbReference type="EMBL" id="EHR38150.1"/>
    </source>
</evidence>
<dbReference type="AlphaFoldDB" id="H3NH95"/>
<dbReference type="InterPro" id="IPR047735">
    <property type="entry name" value="GrdX-like"/>
</dbReference>
<evidence type="ECO:0008006" key="3">
    <source>
        <dbReference type="Google" id="ProtNLM"/>
    </source>
</evidence>
<dbReference type="OrthoDB" id="9815289at2"/>
<organism evidence="1 2">
    <name type="scientific">Facklamia languida CCUG 37842</name>
    <dbReference type="NCBI Taxonomy" id="883113"/>
    <lineage>
        <taxon>Bacteria</taxon>
        <taxon>Bacillati</taxon>
        <taxon>Bacillota</taxon>
        <taxon>Bacilli</taxon>
        <taxon>Lactobacillales</taxon>
        <taxon>Aerococcaceae</taxon>
        <taxon>Facklamia</taxon>
    </lineage>
</organism>
<dbReference type="Proteomes" id="UP000006190">
    <property type="component" value="Unassembled WGS sequence"/>
</dbReference>
<keyword evidence="2" id="KW-1185">Reference proteome</keyword>
<dbReference type="HOGENOM" id="CLU_132073_0_0_9"/>
<evidence type="ECO:0000313" key="2">
    <source>
        <dbReference type="Proteomes" id="UP000006190"/>
    </source>
</evidence>
<proteinExistence type="predicted"/>
<dbReference type="STRING" id="883113.HMPREF9708_00234"/>
<reference evidence="1 2" key="1">
    <citation type="submission" date="2012-01" db="EMBL/GenBank/DDBJ databases">
        <title>The Genome Sequence of Facklamia languida CCUG 37842.</title>
        <authorList>
            <consortium name="The Broad Institute Genome Sequencing Platform"/>
            <person name="Earl A."/>
            <person name="Ward D."/>
            <person name="Feldgarden M."/>
            <person name="Gevers D."/>
            <person name="Huys G."/>
            <person name="Young S.K."/>
            <person name="Zeng Q."/>
            <person name="Gargeya S."/>
            <person name="Fitzgerald M."/>
            <person name="Haas B."/>
            <person name="Abouelleil A."/>
            <person name="Alvarado L."/>
            <person name="Arachchi H.M."/>
            <person name="Berlin A."/>
            <person name="Chapman S.B."/>
            <person name="Gearin G."/>
            <person name="Goldberg J."/>
            <person name="Griggs A."/>
            <person name="Gujja S."/>
            <person name="Hansen M."/>
            <person name="Heiman D."/>
            <person name="Howarth C."/>
            <person name="Larimer J."/>
            <person name="Lui A."/>
            <person name="MacDonald P.J.P."/>
            <person name="McCowen C."/>
            <person name="Montmayeur A."/>
            <person name="Murphy C."/>
            <person name="Neiman D."/>
            <person name="Pearson M."/>
            <person name="Priest M."/>
            <person name="Roberts A."/>
            <person name="Saif S."/>
            <person name="Shea T."/>
            <person name="Sisk P."/>
            <person name="Stolte C."/>
            <person name="Sykes S."/>
            <person name="Wortman J."/>
            <person name="Nusbaum C."/>
            <person name="Birren B."/>
        </authorList>
    </citation>
    <scope>NUCLEOTIDE SEQUENCE [LARGE SCALE GENOMIC DNA]</scope>
    <source>
        <strain evidence="1 2">CCUG 37842</strain>
    </source>
</reference>